<gene>
    <name evidence="1" type="ORF">RFI_07601</name>
</gene>
<accession>X6NTB7</accession>
<evidence type="ECO:0000313" key="2">
    <source>
        <dbReference type="Proteomes" id="UP000023152"/>
    </source>
</evidence>
<dbReference type="EMBL" id="ASPP01006008">
    <property type="protein sequence ID" value="ETO29520.1"/>
    <property type="molecule type" value="Genomic_DNA"/>
</dbReference>
<dbReference type="Proteomes" id="UP000023152">
    <property type="component" value="Unassembled WGS sequence"/>
</dbReference>
<protein>
    <submittedName>
        <fullName evidence="1">Uncharacterized protein</fullName>
    </submittedName>
</protein>
<dbReference type="AlphaFoldDB" id="X6NTB7"/>
<reference evidence="1 2" key="1">
    <citation type="journal article" date="2013" name="Curr. Biol.">
        <title>The Genome of the Foraminiferan Reticulomyxa filosa.</title>
        <authorList>
            <person name="Glockner G."/>
            <person name="Hulsmann N."/>
            <person name="Schleicher M."/>
            <person name="Noegel A.A."/>
            <person name="Eichinger L."/>
            <person name="Gallinger C."/>
            <person name="Pawlowski J."/>
            <person name="Sierra R."/>
            <person name="Euteneuer U."/>
            <person name="Pillet L."/>
            <person name="Moustafa A."/>
            <person name="Platzer M."/>
            <person name="Groth M."/>
            <person name="Szafranski K."/>
            <person name="Schliwa M."/>
        </authorList>
    </citation>
    <scope>NUCLEOTIDE SEQUENCE [LARGE SCALE GENOMIC DNA]</scope>
</reference>
<comment type="caution">
    <text evidence="1">The sequence shown here is derived from an EMBL/GenBank/DDBJ whole genome shotgun (WGS) entry which is preliminary data.</text>
</comment>
<name>X6NTB7_RETFI</name>
<organism evidence="1 2">
    <name type="scientific">Reticulomyxa filosa</name>
    <dbReference type="NCBI Taxonomy" id="46433"/>
    <lineage>
        <taxon>Eukaryota</taxon>
        <taxon>Sar</taxon>
        <taxon>Rhizaria</taxon>
        <taxon>Retaria</taxon>
        <taxon>Foraminifera</taxon>
        <taxon>Monothalamids</taxon>
        <taxon>Reticulomyxidae</taxon>
        <taxon>Reticulomyxa</taxon>
    </lineage>
</organism>
<keyword evidence="2" id="KW-1185">Reference proteome</keyword>
<evidence type="ECO:0000313" key="1">
    <source>
        <dbReference type="EMBL" id="ETO29520.1"/>
    </source>
</evidence>
<proteinExistence type="predicted"/>
<sequence>MHKNLKRIYPISCKFINLSISLRETKIQIRTCILRLNVKNLIIFKIHRKFCETIFEVQNVISYCLNLFKKLLIKSSLKIRNYPQNTFLAKTKQVKNMELNTAQQMNNAFEPSSISSLNIIAESHSESEDEIMPDEEFARLQRSYLESDHFYVPRENIYVVNNGADTTNKCTKVGELINSNLSVKEIEQFKENIKIQEGCQSNKELKDSVQIPEKTAQAEPTHKSSSPKELIKIKSCISDCPFETNEGSILPQQPTKRI</sequence>